<name>A0A5B7J5C5_PORTR</name>
<sequence length="57" mass="6565">MMVALMDSLYAALGLFIHDAKQLPLMVHKQVRKRRKQGKNTAKIRGEQLKTMGNRKN</sequence>
<dbReference type="Proteomes" id="UP000324222">
    <property type="component" value="Unassembled WGS sequence"/>
</dbReference>
<accession>A0A5B7J5C5</accession>
<dbReference type="EMBL" id="VSRR010081801">
    <property type="protein sequence ID" value="MPC89673.1"/>
    <property type="molecule type" value="Genomic_DNA"/>
</dbReference>
<feature type="region of interest" description="Disordered" evidence="1">
    <location>
        <begin position="32"/>
        <end position="57"/>
    </location>
</feature>
<evidence type="ECO:0000313" key="3">
    <source>
        <dbReference type="Proteomes" id="UP000324222"/>
    </source>
</evidence>
<proteinExistence type="predicted"/>
<evidence type="ECO:0000256" key="1">
    <source>
        <dbReference type="SAM" id="MobiDB-lite"/>
    </source>
</evidence>
<dbReference type="AlphaFoldDB" id="A0A5B7J5C5"/>
<gene>
    <name evidence="2" type="ORF">E2C01_084627</name>
</gene>
<keyword evidence="3" id="KW-1185">Reference proteome</keyword>
<evidence type="ECO:0000313" key="2">
    <source>
        <dbReference type="EMBL" id="MPC89673.1"/>
    </source>
</evidence>
<comment type="caution">
    <text evidence="2">The sequence shown here is derived from an EMBL/GenBank/DDBJ whole genome shotgun (WGS) entry which is preliminary data.</text>
</comment>
<protein>
    <submittedName>
        <fullName evidence="2">Uncharacterized protein</fullName>
    </submittedName>
</protein>
<reference evidence="2 3" key="1">
    <citation type="submission" date="2019-05" db="EMBL/GenBank/DDBJ databases">
        <title>Another draft genome of Portunus trituberculatus and its Hox gene families provides insights of decapod evolution.</title>
        <authorList>
            <person name="Jeong J.-H."/>
            <person name="Song I."/>
            <person name="Kim S."/>
            <person name="Choi T."/>
            <person name="Kim D."/>
            <person name="Ryu S."/>
            <person name="Kim W."/>
        </authorList>
    </citation>
    <scope>NUCLEOTIDE SEQUENCE [LARGE SCALE GENOMIC DNA]</scope>
    <source>
        <tissue evidence="2">Muscle</tissue>
    </source>
</reference>
<organism evidence="2 3">
    <name type="scientific">Portunus trituberculatus</name>
    <name type="common">Swimming crab</name>
    <name type="synonym">Neptunus trituberculatus</name>
    <dbReference type="NCBI Taxonomy" id="210409"/>
    <lineage>
        <taxon>Eukaryota</taxon>
        <taxon>Metazoa</taxon>
        <taxon>Ecdysozoa</taxon>
        <taxon>Arthropoda</taxon>
        <taxon>Crustacea</taxon>
        <taxon>Multicrustacea</taxon>
        <taxon>Malacostraca</taxon>
        <taxon>Eumalacostraca</taxon>
        <taxon>Eucarida</taxon>
        <taxon>Decapoda</taxon>
        <taxon>Pleocyemata</taxon>
        <taxon>Brachyura</taxon>
        <taxon>Eubrachyura</taxon>
        <taxon>Portunoidea</taxon>
        <taxon>Portunidae</taxon>
        <taxon>Portuninae</taxon>
        <taxon>Portunus</taxon>
    </lineage>
</organism>